<sequence length="71" mass="8024">MALARTLEEKDTVRWRSPFYFTLESGVVTEIIEDGRRLQNTSLDPPVVVVDLDRGGRVFSSPSDLERITAD</sequence>
<reference evidence="1 2" key="2">
    <citation type="journal article" date="2016" name="Stand. Genomic Sci.">
        <title>Complete genome sequence of 'Halanaeroarchaeum sulfurireducens' M27-SA2, a sulfur-reducing and acetate-oxidizing haloarchaeon from the deep-sea hypersaline anoxic lake Medee.</title>
        <authorList>
            <person name="Messina E."/>
            <person name="Sorokin D.Y."/>
            <person name="Kublanov I.V."/>
            <person name="Toshchakov S."/>
            <person name="Lopatina A."/>
            <person name="Arcadi E."/>
            <person name="Smedile F."/>
            <person name="La Spada G."/>
            <person name="La Cono V."/>
            <person name="Yakimov M.M."/>
        </authorList>
    </citation>
    <scope>NUCLEOTIDE SEQUENCE [LARGE SCALE GENOMIC DNA]</scope>
    <source>
        <strain evidence="1 2">M27-SA2</strain>
    </source>
</reference>
<accession>A0A0N7FTZ2</accession>
<gene>
    <name evidence="1" type="ORF">HLASA_2036</name>
</gene>
<evidence type="ECO:0000313" key="2">
    <source>
        <dbReference type="Proteomes" id="UP000060390"/>
    </source>
</evidence>
<dbReference type="STRING" id="1604004.HLASA_2036"/>
<dbReference type="Proteomes" id="UP000060390">
    <property type="component" value="Chromosome"/>
</dbReference>
<dbReference type="EMBL" id="CP011564">
    <property type="protein sequence ID" value="ALG82911.1"/>
    <property type="molecule type" value="Genomic_DNA"/>
</dbReference>
<name>A0A0N7FTZ2_9EURY</name>
<reference evidence="2" key="1">
    <citation type="submission" date="2015-05" db="EMBL/GenBank/DDBJ databases">
        <title>Complete genome sequence of Halanaeroarchaeum sulfurireducens type strain M27-SA2, a sulfate-reducer haloarchaeon from marine anoxic lake Medee.</title>
        <authorList>
            <person name="Messina E."/>
            <person name="Kublanov I.V."/>
            <person name="Toshchakov S."/>
            <person name="Arcadi E."/>
            <person name="La Spada G."/>
            <person name="La Cono V."/>
            <person name="Yakimov M.M."/>
        </authorList>
    </citation>
    <scope>NUCLEOTIDE SEQUENCE [LARGE SCALE GENOMIC DNA]</scope>
    <source>
        <strain evidence="2">M27-SA2</strain>
    </source>
</reference>
<evidence type="ECO:0000313" key="1">
    <source>
        <dbReference type="EMBL" id="ALG82911.1"/>
    </source>
</evidence>
<proteinExistence type="predicted"/>
<dbReference type="KEGG" id="hsf:HLASA_2036"/>
<organism evidence="1 2">
    <name type="scientific">Halanaeroarchaeum sulfurireducens</name>
    <dbReference type="NCBI Taxonomy" id="1604004"/>
    <lineage>
        <taxon>Archaea</taxon>
        <taxon>Methanobacteriati</taxon>
        <taxon>Methanobacteriota</taxon>
        <taxon>Stenosarchaea group</taxon>
        <taxon>Halobacteria</taxon>
        <taxon>Halobacteriales</taxon>
        <taxon>Halobacteriaceae</taxon>
        <taxon>Halanaeroarchaeum</taxon>
    </lineage>
</organism>
<protein>
    <submittedName>
        <fullName evidence="1">Membrane protein</fullName>
    </submittedName>
</protein>
<dbReference type="AlphaFoldDB" id="A0A0N7FTZ2"/>